<feature type="domain" description="Bacterial bifunctional deaminase-reductase C-terminal" evidence="1">
    <location>
        <begin position="3"/>
        <end position="165"/>
    </location>
</feature>
<dbReference type="Gene3D" id="3.40.430.10">
    <property type="entry name" value="Dihydrofolate Reductase, subunit A"/>
    <property type="match status" value="1"/>
</dbReference>
<accession>A0A429ZUW9</accession>
<dbReference type="GO" id="GO:0009231">
    <property type="term" value="P:riboflavin biosynthetic process"/>
    <property type="evidence" value="ECO:0007669"/>
    <property type="project" value="InterPro"/>
</dbReference>
<dbReference type="GO" id="GO:0008703">
    <property type="term" value="F:5-amino-6-(5-phosphoribosylamino)uracil reductase activity"/>
    <property type="evidence" value="ECO:0007669"/>
    <property type="project" value="InterPro"/>
</dbReference>
<dbReference type="InterPro" id="IPR050765">
    <property type="entry name" value="Riboflavin_Biosynth_HTPR"/>
</dbReference>
<name>A0A429ZUW9_9ENTE</name>
<dbReference type="GeneID" id="98567117"/>
<dbReference type="InterPro" id="IPR002734">
    <property type="entry name" value="RibDG_C"/>
</dbReference>
<dbReference type="RefSeq" id="WP_126778199.1">
    <property type="nucleotide sequence ID" value="NZ_JBQDMR010000047.1"/>
</dbReference>
<dbReference type="PANTHER" id="PTHR38011:SF11">
    <property type="entry name" value="2,5-DIAMINO-6-RIBOSYLAMINO-4(3H)-PYRIMIDINONE 5'-PHOSPHATE REDUCTASE"/>
    <property type="match status" value="1"/>
</dbReference>
<keyword evidence="3" id="KW-1185">Reference proteome</keyword>
<dbReference type="EMBL" id="NGJU01000002">
    <property type="protein sequence ID" value="RST97452.1"/>
    <property type="molecule type" value="Genomic_DNA"/>
</dbReference>
<sequence>MSRKVILYIATSLDGFIADEAGGIEWLSTATDYEESDNSYEEFYRQVDTVLMGRTTYDQVVNELAVDNYPYADSDSYILTSRGTANKEKVVFTDEAVESLVQKLKMEAGQDIWIVGGSSLVTPLVANNMIDEYHLATLPIILGKGIPLFAEQSHSLKLKLKEVSSLNGIVSAIYTKITN</sequence>
<dbReference type="PANTHER" id="PTHR38011">
    <property type="entry name" value="DIHYDROFOLATE REDUCTASE FAMILY PROTEIN (AFU_ORTHOLOGUE AFUA_8G06820)"/>
    <property type="match status" value="1"/>
</dbReference>
<evidence type="ECO:0000259" key="1">
    <source>
        <dbReference type="Pfam" id="PF01872"/>
    </source>
</evidence>
<dbReference type="InterPro" id="IPR024072">
    <property type="entry name" value="DHFR-like_dom_sf"/>
</dbReference>
<gene>
    <name evidence="2" type="ORF">CBF35_01950</name>
</gene>
<dbReference type="Proteomes" id="UP000287239">
    <property type="component" value="Unassembled WGS sequence"/>
</dbReference>
<comment type="caution">
    <text evidence="2">The sequence shown here is derived from an EMBL/GenBank/DDBJ whole genome shotgun (WGS) entry which is preliminary data.</text>
</comment>
<evidence type="ECO:0000313" key="2">
    <source>
        <dbReference type="EMBL" id="RST97452.1"/>
    </source>
</evidence>
<dbReference type="AlphaFoldDB" id="A0A429ZUW9"/>
<reference evidence="2 3" key="1">
    <citation type="submission" date="2017-05" db="EMBL/GenBank/DDBJ databases">
        <title>Vagococcus spp. assemblies.</title>
        <authorList>
            <person name="Gulvik C.A."/>
        </authorList>
    </citation>
    <scope>NUCLEOTIDE SEQUENCE [LARGE SCALE GENOMIC DNA]</scope>
    <source>
        <strain evidence="2 3">NCFB 2777</strain>
    </source>
</reference>
<protein>
    <submittedName>
        <fullName evidence="2">Riboflavin biosynthesis protein RibD</fullName>
    </submittedName>
</protein>
<dbReference type="Pfam" id="PF01872">
    <property type="entry name" value="RibD_C"/>
    <property type="match status" value="1"/>
</dbReference>
<dbReference type="SUPFAM" id="SSF53597">
    <property type="entry name" value="Dihydrofolate reductase-like"/>
    <property type="match status" value="1"/>
</dbReference>
<organism evidence="2 3">
    <name type="scientific">Vagococcus salmoninarum</name>
    <dbReference type="NCBI Taxonomy" id="2739"/>
    <lineage>
        <taxon>Bacteria</taxon>
        <taxon>Bacillati</taxon>
        <taxon>Bacillota</taxon>
        <taxon>Bacilli</taxon>
        <taxon>Lactobacillales</taxon>
        <taxon>Enterococcaceae</taxon>
        <taxon>Vagococcus</taxon>
    </lineage>
</organism>
<proteinExistence type="predicted"/>
<evidence type="ECO:0000313" key="3">
    <source>
        <dbReference type="Proteomes" id="UP000287239"/>
    </source>
</evidence>
<dbReference type="OrthoDB" id="195113at2"/>